<dbReference type="HOGENOM" id="CLU_1897546_0_0_1"/>
<evidence type="ECO:0000313" key="4">
    <source>
        <dbReference type="Proteomes" id="UP000054279"/>
    </source>
</evidence>
<accession>A0A0C9V100</accession>
<dbReference type="Proteomes" id="UP000054279">
    <property type="component" value="Unassembled WGS sequence"/>
</dbReference>
<reference evidence="3 4" key="1">
    <citation type="submission" date="2014-06" db="EMBL/GenBank/DDBJ databases">
        <title>Evolutionary Origins and Diversification of the Mycorrhizal Mutualists.</title>
        <authorList>
            <consortium name="DOE Joint Genome Institute"/>
            <consortium name="Mycorrhizal Genomics Consortium"/>
            <person name="Kohler A."/>
            <person name="Kuo A."/>
            <person name="Nagy L.G."/>
            <person name="Floudas D."/>
            <person name="Copeland A."/>
            <person name="Barry K.W."/>
            <person name="Cichocki N."/>
            <person name="Veneault-Fourrey C."/>
            <person name="LaButti K."/>
            <person name="Lindquist E.A."/>
            <person name="Lipzen A."/>
            <person name="Lundell T."/>
            <person name="Morin E."/>
            <person name="Murat C."/>
            <person name="Riley R."/>
            <person name="Ohm R."/>
            <person name="Sun H."/>
            <person name="Tunlid A."/>
            <person name="Henrissat B."/>
            <person name="Grigoriev I.V."/>
            <person name="Hibbett D.S."/>
            <person name="Martin F."/>
        </authorList>
    </citation>
    <scope>NUCLEOTIDE SEQUENCE [LARGE SCALE GENOMIC DNA]</scope>
    <source>
        <strain evidence="3 4">SS14</strain>
    </source>
</reference>
<organism evidence="3 4">
    <name type="scientific">Sphaerobolus stellatus (strain SS14)</name>
    <dbReference type="NCBI Taxonomy" id="990650"/>
    <lineage>
        <taxon>Eukaryota</taxon>
        <taxon>Fungi</taxon>
        <taxon>Dikarya</taxon>
        <taxon>Basidiomycota</taxon>
        <taxon>Agaricomycotina</taxon>
        <taxon>Agaricomycetes</taxon>
        <taxon>Phallomycetidae</taxon>
        <taxon>Geastrales</taxon>
        <taxon>Sphaerobolaceae</taxon>
        <taxon>Sphaerobolus</taxon>
    </lineage>
</organism>
<dbReference type="InterPro" id="IPR054443">
    <property type="entry name" value="Y3-like_dom"/>
</dbReference>
<dbReference type="OrthoDB" id="2892305at2759"/>
<sequence>MYTEQGVIFASGLLAVALSGILSTSAQSQFLSCGTGVTANCSAFASTFCNVSPSFILQPGDNVAWCFTLGSQHCNLGLLNTDIFPDVGTKADCQAAMNNIVTNCPMGGSDLSQTDIFYFIKPGTGECPTLALSS</sequence>
<proteinExistence type="predicted"/>
<evidence type="ECO:0000256" key="1">
    <source>
        <dbReference type="SAM" id="SignalP"/>
    </source>
</evidence>
<dbReference type="AlphaFoldDB" id="A0A0C9V100"/>
<feature type="domain" description="Glycan binding protein Y3-like" evidence="2">
    <location>
        <begin position="40"/>
        <end position="127"/>
    </location>
</feature>
<protein>
    <submittedName>
        <fullName evidence="3">Unplaced genomic scaffold SPHSTscaffold_67, whole genome shotgun sequence</fullName>
    </submittedName>
</protein>
<gene>
    <name evidence="3" type="ORF">M422DRAFT_256445</name>
</gene>
<feature type="signal peptide" evidence="1">
    <location>
        <begin position="1"/>
        <end position="28"/>
    </location>
</feature>
<feature type="chain" id="PRO_5002205112" evidence="1">
    <location>
        <begin position="29"/>
        <end position="134"/>
    </location>
</feature>
<name>A0A0C9V100_SPHS4</name>
<evidence type="ECO:0000259" key="2">
    <source>
        <dbReference type="Pfam" id="PF22803"/>
    </source>
</evidence>
<dbReference type="Pfam" id="PF22803">
    <property type="entry name" value="GBD_Y3"/>
    <property type="match status" value="1"/>
</dbReference>
<keyword evidence="1" id="KW-0732">Signal</keyword>
<keyword evidence="4" id="KW-1185">Reference proteome</keyword>
<dbReference type="EMBL" id="KN837142">
    <property type="protein sequence ID" value="KIJ40749.1"/>
    <property type="molecule type" value="Genomic_DNA"/>
</dbReference>
<evidence type="ECO:0000313" key="3">
    <source>
        <dbReference type="EMBL" id="KIJ40749.1"/>
    </source>
</evidence>